<dbReference type="InterPro" id="IPR036770">
    <property type="entry name" value="Ankyrin_rpt-contain_sf"/>
</dbReference>
<evidence type="ECO:0000313" key="2">
    <source>
        <dbReference type="EMBL" id="PNH06355.1"/>
    </source>
</evidence>
<comment type="caution">
    <text evidence="2">The sequence shown here is derived from an EMBL/GenBank/DDBJ whole genome shotgun (WGS) entry which is preliminary data.</text>
</comment>
<organism evidence="2 3">
    <name type="scientific">Tetrabaena socialis</name>
    <dbReference type="NCBI Taxonomy" id="47790"/>
    <lineage>
        <taxon>Eukaryota</taxon>
        <taxon>Viridiplantae</taxon>
        <taxon>Chlorophyta</taxon>
        <taxon>core chlorophytes</taxon>
        <taxon>Chlorophyceae</taxon>
        <taxon>CS clade</taxon>
        <taxon>Chlamydomonadales</taxon>
        <taxon>Tetrabaenaceae</taxon>
        <taxon>Tetrabaena</taxon>
    </lineage>
</organism>
<feature type="non-terminal residue" evidence="2">
    <location>
        <position position="311"/>
    </location>
</feature>
<evidence type="ECO:0008006" key="4">
    <source>
        <dbReference type="Google" id="ProtNLM"/>
    </source>
</evidence>
<dbReference type="SUPFAM" id="SSF48403">
    <property type="entry name" value="Ankyrin repeat"/>
    <property type="match status" value="1"/>
</dbReference>
<dbReference type="Gene3D" id="1.25.40.20">
    <property type="entry name" value="Ankyrin repeat-containing domain"/>
    <property type="match status" value="1"/>
</dbReference>
<evidence type="ECO:0000313" key="3">
    <source>
        <dbReference type="Proteomes" id="UP000236333"/>
    </source>
</evidence>
<accession>A0A2J8A1H9</accession>
<proteinExistence type="predicted"/>
<reference evidence="2 3" key="1">
    <citation type="journal article" date="2017" name="Mol. Biol. Evol.">
        <title>The 4-celled Tetrabaena socialis nuclear genome reveals the essential components for genetic control of cell number at the origin of multicellularity in the volvocine lineage.</title>
        <authorList>
            <person name="Featherston J."/>
            <person name="Arakaki Y."/>
            <person name="Hanschen E.R."/>
            <person name="Ferris P.J."/>
            <person name="Michod R.E."/>
            <person name="Olson B.J.S.C."/>
            <person name="Nozaki H."/>
            <person name="Durand P.M."/>
        </authorList>
    </citation>
    <scope>NUCLEOTIDE SEQUENCE [LARGE SCALE GENOMIC DNA]</scope>
    <source>
        <strain evidence="2 3">NIES-571</strain>
    </source>
</reference>
<dbReference type="AlphaFoldDB" id="A0A2J8A1H9"/>
<protein>
    <recommendedName>
        <fullName evidence="4">Ankyrin repeat domain-containing protein</fullName>
    </recommendedName>
</protein>
<dbReference type="Proteomes" id="UP000236333">
    <property type="component" value="Unassembled WGS sequence"/>
</dbReference>
<evidence type="ECO:0000256" key="1">
    <source>
        <dbReference type="SAM" id="MobiDB-lite"/>
    </source>
</evidence>
<keyword evidence="3" id="KW-1185">Reference proteome</keyword>
<sequence>MVPDSSGCGPAEGPAGDPAEQHDSLLLSLPVDLLPAILTIVPGGSPGVDGGAPCACRALRAAWQDSVNGVMACAQSAVAKLLEKHRAFADAGSIYQLPPQQLLGRQVVRGDLPGGGGLFPRVLCWAAVELAARASLLRLAAKRADADVLRAVLRCRAMPLSMHDSRELVHMLHEAAGAGAGRGSAVLAVLLEAGVGAGPEHLEARSWALRHAVAAEDEQSARLLLASGAHIKHAMWHAVERQQCASVRLLAGAGTGFTAKEFCLVLWSAASAGRAPMVAELLRCRSSLGGGGAALTQTAAMYSAARNGHLE</sequence>
<feature type="region of interest" description="Disordered" evidence="1">
    <location>
        <begin position="1"/>
        <end position="21"/>
    </location>
</feature>
<name>A0A2J8A1H9_9CHLO</name>
<gene>
    <name evidence="2" type="ORF">TSOC_007272</name>
</gene>
<dbReference type="EMBL" id="PGGS01000241">
    <property type="protein sequence ID" value="PNH06355.1"/>
    <property type="molecule type" value="Genomic_DNA"/>
</dbReference>